<keyword evidence="5" id="KW-0963">Cytoplasm</keyword>
<dbReference type="STRING" id="104452.A0A0L7KSB5"/>
<keyword evidence="11" id="KW-0206">Cytoskeleton</keyword>
<dbReference type="Proteomes" id="UP000037510">
    <property type="component" value="Unassembled WGS sequence"/>
</dbReference>
<dbReference type="GO" id="GO:0005886">
    <property type="term" value="C:plasma membrane"/>
    <property type="evidence" value="ECO:0007669"/>
    <property type="project" value="UniProtKB-SubCell"/>
</dbReference>
<evidence type="ECO:0000313" key="14">
    <source>
        <dbReference type="Proteomes" id="UP000037510"/>
    </source>
</evidence>
<evidence type="ECO:0000256" key="9">
    <source>
        <dbReference type="ARBA" id="ARBA00023069"/>
    </source>
</evidence>
<dbReference type="InterPro" id="IPR024511">
    <property type="entry name" value="Frtz"/>
</dbReference>
<evidence type="ECO:0000256" key="10">
    <source>
        <dbReference type="ARBA" id="ARBA00023136"/>
    </source>
</evidence>
<accession>A0A0L7KSB5</accession>
<keyword evidence="7" id="KW-0677">Repeat</keyword>
<keyword evidence="14" id="KW-1185">Reference proteome</keyword>
<comment type="caution">
    <text evidence="13">The sequence shown here is derived from an EMBL/GenBank/DDBJ whole genome shotgun (WGS) entry which is preliminary data.</text>
</comment>
<evidence type="ECO:0000256" key="2">
    <source>
        <dbReference type="ARBA" id="ARBA00004430"/>
    </source>
</evidence>
<dbReference type="EMBL" id="JTDY01006531">
    <property type="protein sequence ID" value="KOB65929.1"/>
    <property type="molecule type" value="Genomic_DNA"/>
</dbReference>
<evidence type="ECO:0000256" key="1">
    <source>
        <dbReference type="ARBA" id="ARBA00004236"/>
    </source>
</evidence>
<dbReference type="PANTHER" id="PTHR13667">
    <property type="entry name" value="HOMOLOC-13"/>
    <property type="match status" value="1"/>
</dbReference>
<evidence type="ECO:0000256" key="8">
    <source>
        <dbReference type="ARBA" id="ARBA00022794"/>
    </source>
</evidence>
<proteinExistence type="inferred from homology"/>
<organism evidence="13 14">
    <name type="scientific">Operophtera brumata</name>
    <name type="common">Winter moth</name>
    <name type="synonym">Phalaena brumata</name>
    <dbReference type="NCBI Taxonomy" id="104452"/>
    <lineage>
        <taxon>Eukaryota</taxon>
        <taxon>Metazoa</taxon>
        <taxon>Ecdysozoa</taxon>
        <taxon>Arthropoda</taxon>
        <taxon>Hexapoda</taxon>
        <taxon>Insecta</taxon>
        <taxon>Pterygota</taxon>
        <taxon>Neoptera</taxon>
        <taxon>Endopterygota</taxon>
        <taxon>Lepidoptera</taxon>
        <taxon>Glossata</taxon>
        <taxon>Ditrysia</taxon>
        <taxon>Geometroidea</taxon>
        <taxon>Geometridae</taxon>
        <taxon>Larentiinae</taxon>
        <taxon>Operophtera</taxon>
    </lineage>
</organism>
<reference evidence="13 14" key="1">
    <citation type="journal article" date="2015" name="Genome Biol. Evol.">
        <title>The genome of winter moth (Operophtera brumata) provides a genomic perspective on sexual dimorphism and phenology.</title>
        <authorList>
            <person name="Derks M.F."/>
            <person name="Smit S."/>
            <person name="Salis L."/>
            <person name="Schijlen E."/>
            <person name="Bossers A."/>
            <person name="Mateman C."/>
            <person name="Pijl A.S."/>
            <person name="de Ridder D."/>
            <person name="Groenen M.A."/>
            <person name="Visser M.E."/>
            <person name="Megens H.J."/>
        </authorList>
    </citation>
    <scope>NUCLEOTIDE SEQUENCE [LARGE SCALE GENOMIC DNA]</scope>
    <source>
        <strain evidence="13">WM2013NL</strain>
        <tissue evidence="13">Head and thorax</tissue>
    </source>
</reference>
<protein>
    <submittedName>
        <fullName evidence="13">WD repeat-containing protein C2orf86</fullName>
    </submittedName>
</protein>
<evidence type="ECO:0000256" key="7">
    <source>
        <dbReference type="ARBA" id="ARBA00022737"/>
    </source>
</evidence>
<evidence type="ECO:0000256" key="12">
    <source>
        <dbReference type="ARBA" id="ARBA00023273"/>
    </source>
</evidence>
<keyword evidence="6" id="KW-0853">WD repeat</keyword>
<evidence type="ECO:0000256" key="11">
    <source>
        <dbReference type="ARBA" id="ARBA00023212"/>
    </source>
</evidence>
<dbReference type="GO" id="GO:0097541">
    <property type="term" value="C:axonemal basal plate"/>
    <property type="evidence" value="ECO:0007669"/>
    <property type="project" value="TreeGrafter"/>
</dbReference>
<comment type="similarity">
    <text evidence="3">Belongs to the WD repeat fritz family.</text>
</comment>
<dbReference type="GO" id="GO:0044782">
    <property type="term" value="P:cilium organization"/>
    <property type="evidence" value="ECO:0007669"/>
    <property type="project" value="TreeGrafter"/>
</dbReference>
<dbReference type="AlphaFoldDB" id="A0A0L7KSB5"/>
<keyword evidence="8" id="KW-0970">Cilium biogenesis/degradation</keyword>
<evidence type="ECO:0000256" key="3">
    <source>
        <dbReference type="ARBA" id="ARBA00006059"/>
    </source>
</evidence>
<gene>
    <name evidence="13" type="ORF">OBRU01_22042</name>
</gene>
<sequence length="307" mass="34038">MINYDIKFITCDETLNVKNGDKRSDESVFDYGKRDYYVRRGGNWRAPHPRHLKQLESKLRDKTVVKSTWMTDTLISIVFSSGAIAYLTVKIETLDLHSVNLTCCSRTMIELQHLSALGRTALLFHAASLTGIQSIELGGGVRRTERHLSSCDTPNGARILVWSVAAAEPAPWSPTSAIEDLANLHLYQINGSNISLVAYHQLESETLCAELANRATKLSSRESATHVSVPAPARVARRAACDTRLLVACIDGSLHVVHRVAGIATDVQWVDELIVAAEESGRVQCYDRALSLLHHHTKCFDLTSYTR</sequence>
<keyword evidence="4" id="KW-1003">Cell membrane</keyword>
<keyword evidence="10" id="KW-0472">Membrane</keyword>
<dbReference type="GO" id="GO:0045184">
    <property type="term" value="P:establishment of protein localization"/>
    <property type="evidence" value="ECO:0007669"/>
    <property type="project" value="TreeGrafter"/>
</dbReference>
<dbReference type="GO" id="GO:0007399">
    <property type="term" value="P:nervous system development"/>
    <property type="evidence" value="ECO:0007669"/>
    <property type="project" value="TreeGrafter"/>
</dbReference>
<evidence type="ECO:0000256" key="6">
    <source>
        <dbReference type="ARBA" id="ARBA00022574"/>
    </source>
</evidence>
<comment type="subcellular location">
    <subcellularLocation>
        <location evidence="1">Cell membrane</location>
    </subcellularLocation>
    <subcellularLocation>
        <location evidence="2">Cytoplasm</location>
        <location evidence="2">Cytoskeleton</location>
        <location evidence="2">Cilium axoneme</location>
    </subcellularLocation>
</comment>
<evidence type="ECO:0000313" key="13">
    <source>
        <dbReference type="EMBL" id="KOB65929.1"/>
    </source>
</evidence>
<evidence type="ECO:0000256" key="5">
    <source>
        <dbReference type="ARBA" id="ARBA00022490"/>
    </source>
</evidence>
<keyword evidence="9" id="KW-0969">Cilium</keyword>
<evidence type="ECO:0000256" key="4">
    <source>
        <dbReference type="ARBA" id="ARBA00022475"/>
    </source>
</evidence>
<dbReference type="PANTHER" id="PTHR13667:SF5">
    <property type="entry name" value="WD REPEAT-CONTAINING AND PLANAR CELL POLARITY EFFECTOR PROTEIN FRITZ HOMOLOG"/>
    <property type="match status" value="1"/>
</dbReference>
<name>A0A0L7KSB5_OPEBR</name>
<keyword evidence="12" id="KW-0966">Cell projection</keyword>